<feature type="binding site" evidence="4">
    <location>
        <position position="89"/>
    </location>
    <ligand>
        <name>Zn(2+)</name>
        <dbReference type="ChEBI" id="CHEBI:29105"/>
    </ligand>
</feature>
<reference evidence="5 6" key="1">
    <citation type="submission" date="2018-08" db="EMBL/GenBank/DDBJ databases">
        <title>Horizontal acquisition of hydrogen conversion ability and other habitat adaptations in Hydrogenovibrio crunogenus strains.</title>
        <authorList>
            <person name="Gonnella G."/>
            <person name="Adam N."/>
            <person name="Perner M."/>
        </authorList>
    </citation>
    <scope>NUCLEOTIDE SEQUENCE [LARGE SCALE GENOMIC DNA]</scope>
    <source>
        <strain evidence="5 6">SP-41</strain>
    </source>
</reference>
<evidence type="ECO:0000313" key="5">
    <source>
        <dbReference type="EMBL" id="QBZ82770.1"/>
    </source>
</evidence>
<keyword evidence="6" id="KW-1185">Reference proteome</keyword>
<dbReference type="NCBIfam" id="TIGR00100">
    <property type="entry name" value="hypA"/>
    <property type="match status" value="1"/>
</dbReference>
<keyword evidence="1 4" id="KW-0533">Nickel</keyword>
<gene>
    <name evidence="5" type="primary">hypA_1</name>
    <name evidence="4" type="synonym">hypA</name>
    <name evidence="5" type="ORF">GHNINEIG_00806</name>
</gene>
<dbReference type="HAMAP" id="MF_00213">
    <property type="entry name" value="HypA_HybF"/>
    <property type="match status" value="1"/>
</dbReference>
<evidence type="ECO:0000256" key="4">
    <source>
        <dbReference type="HAMAP-Rule" id="MF_00213"/>
    </source>
</evidence>
<dbReference type="PANTHER" id="PTHR34535:SF3">
    <property type="entry name" value="HYDROGENASE MATURATION FACTOR HYPA"/>
    <property type="match status" value="1"/>
</dbReference>
<organism evidence="5 6">
    <name type="scientific">Hydrogenovibrio crunogenus</name>
    <dbReference type="NCBI Taxonomy" id="39765"/>
    <lineage>
        <taxon>Bacteria</taxon>
        <taxon>Pseudomonadati</taxon>
        <taxon>Pseudomonadota</taxon>
        <taxon>Gammaproteobacteria</taxon>
        <taxon>Thiotrichales</taxon>
        <taxon>Piscirickettsiaceae</taxon>
        <taxon>Hydrogenovibrio</taxon>
    </lineage>
</organism>
<evidence type="ECO:0000256" key="3">
    <source>
        <dbReference type="ARBA" id="ARBA00022833"/>
    </source>
</evidence>
<dbReference type="AlphaFoldDB" id="A0A4P7NY99"/>
<dbReference type="RefSeq" id="WP_135795445.1">
    <property type="nucleotide sequence ID" value="NZ_CP032096.1"/>
</dbReference>
<keyword evidence="3 4" id="KW-0862">Zinc</keyword>
<protein>
    <recommendedName>
        <fullName evidence="4">Hydrogenase maturation factor HypA</fullName>
    </recommendedName>
</protein>
<dbReference type="GO" id="GO:0016530">
    <property type="term" value="F:metallochaperone activity"/>
    <property type="evidence" value="ECO:0007669"/>
    <property type="project" value="UniProtKB-ARBA"/>
</dbReference>
<dbReference type="FunFam" id="3.30.2320.80:FF:000001">
    <property type="entry name" value="Hydrogenase maturation factor HypA"/>
    <property type="match status" value="1"/>
</dbReference>
<evidence type="ECO:0000313" key="6">
    <source>
        <dbReference type="Proteomes" id="UP000296201"/>
    </source>
</evidence>
<comment type="similarity">
    <text evidence="4">Belongs to the HypA/HybF family.</text>
</comment>
<dbReference type="GO" id="GO:0051604">
    <property type="term" value="P:protein maturation"/>
    <property type="evidence" value="ECO:0007669"/>
    <property type="project" value="InterPro"/>
</dbReference>
<dbReference type="Pfam" id="PF01155">
    <property type="entry name" value="HypA"/>
    <property type="match status" value="1"/>
</dbReference>
<name>A0A4P7NY99_9GAMM</name>
<evidence type="ECO:0000256" key="2">
    <source>
        <dbReference type="ARBA" id="ARBA00022723"/>
    </source>
</evidence>
<sequence length="113" mass="12529">MHEMSICEGILLTLEEQSSVQSFKKVKKVWLDIGAFSGVEKQALLFGWEVVTKNTLAHDSELIINDIAGQAWCLGCSTTVDIVNRYDDCPLCGSHMLQVTGGEELKIKELEVD</sequence>
<feature type="binding site" evidence="4">
    <location>
        <position position="76"/>
    </location>
    <ligand>
        <name>Zn(2+)</name>
        <dbReference type="ChEBI" id="CHEBI:29105"/>
    </ligand>
</feature>
<dbReference type="PIRSF" id="PIRSF004761">
    <property type="entry name" value="Hydrgn_mat_HypA"/>
    <property type="match status" value="1"/>
</dbReference>
<feature type="binding site" evidence="4">
    <location>
        <position position="73"/>
    </location>
    <ligand>
        <name>Zn(2+)</name>
        <dbReference type="ChEBI" id="CHEBI:29105"/>
    </ligand>
</feature>
<dbReference type="GO" id="GO:0008270">
    <property type="term" value="F:zinc ion binding"/>
    <property type="evidence" value="ECO:0007669"/>
    <property type="project" value="UniProtKB-UniRule"/>
</dbReference>
<comment type="function">
    <text evidence="4">Involved in the maturation of [NiFe] hydrogenases. Required for nickel insertion into the metal center of the hydrogenase.</text>
</comment>
<feature type="binding site" evidence="4">
    <location>
        <position position="92"/>
    </location>
    <ligand>
        <name>Zn(2+)</name>
        <dbReference type="ChEBI" id="CHEBI:29105"/>
    </ligand>
</feature>
<dbReference type="GO" id="GO:0016151">
    <property type="term" value="F:nickel cation binding"/>
    <property type="evidence" value="ECO:0007669"/>
    <property type="project" value="UniProtKB-UniRule"/>
</dbReference>
<proteinExistence type="inferred from homology"/>
<accession>A0A4P7NY99</accession>
<keyword evidence="2 4" id="KW-0479">Metal-binding</keyword>
<dbReference type="EMBL" id="CP032096">
    <property type="protein sequence ID" value="QBZ82770.1"/>
    <property type="molecule type" value="Genomic_DNA"/>
</dbReference>
<dbReference type="Proteomes" id="UP000296201">
    <property type="component" value="Chromosome"/>
</dbReference>
<evidence type="ECO:0000256" key="1">
    <source>
        <dbReference type="ARBA" id="ARBA00022596"/>
    </source>
</evidence>
<feature type="binding site" evidence="4">
    <location>
        <position position="2"/>
    </location>
    <ligand>
        <name>Ni(2+)</name>
        <dbReference type="ChEBI" id="CHEBI:49786"/>
    </ligand>
</feature>
<dbReference type="OrthoDB" id="288014at2"/>
<dbReference type="Gene3D" id="3.30.2320.80">
    <property type="match status" value="1"/>
</dbReference>
<dbReference type="PANTHER" id="PTHR34535">
    <property type="entry name" value="HYDROGENASE MATURATION FACTOR HYPA"/>
    <property type="match status" value="1"/>
</dbReference>
<dbReference type="InterPro" id="IPR000688">
    <property type="entry name" value="HypA/HybF"/>
</dbReference>